<accession>A0A402AAF5</accession>
<dbReference type="Proteomes" id="UP000287352">
    <property type="component" value="Unassembled WGS sequence"/>
</dbReference>
<sequence length="228" mass="24553">MQTLVQNQTFPVHSHPTILVKNTAGFIHVSVGSNEYVEVKATTLVRNDAIPEIVMQNNDNRVSIEVRYPSFSPTKHPSTIDFEILVPRLANLQLYNTAGTTLIHEVTGEITAHATAGTIEATGITLQGQASIEANAGSIHFTGSFNPDAHYTFKTNAGSIDVTLIDTTVLKVEAKTNVGNIYNDFPEIQLQHKMMSSQGRGTIGVGAPAYLELVSNVGTISIHRAAVS</sequence>
<dbReference type="InterPro" id="IPR025164">
    <property type="entry name" value="Toastrack_DUF4097"/>
</dbReference>
<protein>
    <recommendedName>
        <fullName evidence="1">DUF4097 domain-containing protein</fullName>
    </recommendedName>
</protein>
<dbReference type="Gene3D" id="2.160.20.120">
    <property type="match status" value="1"/>
</dbReference>
<evidence type="ECO:0000259" key="1">
    <source>
        <dbReference type="Pfam" id="PF13349"/>
    </source>
</evidence>
<comment type="caution">
    <text evidence="2">The sequence shown here is derived from an EMBL/GenBank/DDBJ whole genome shotgun (WGS) entry which is preliminary data.</text>
</comment>
<proteinExistence type="predicted"/>
<dbReference type="RefSeq" id="WP_126583542.1">
    <property type="nucleotide sequence ID" value="NZ_BIFR01000002.1"/>
</dbReference>
<dbReference type="EMBL" id="BIFR01000002">
    <property type="protein sequence ID" value="GCE16162.1"/>
    <property type="molecule type" value="Genomic_DNA"/>
</dbReference>
<dbReference type="AlphaFoldDB" id="A0A402AAF5"/>
<evidence type="ECO:0000313" key="3">
    <source>
        <dbReference type="Proteomes" id="UP000287352"/>
    </source>
</evidence>
<name>A0A402AAF5_9CHLR</name>
<feature type="domain" description="DUF4097" evidence="1">
    <location>
        <begin position="89"/>
        <end position="164"/>
    </location>
</feature>
<keyword evidence="3" id="KW-1185">Reference proteome</keyword>
<reference evidence="3" key="1">
    <citation type="submission" date="2018-12" db="EMBL/GenBank/DDBJ databases">
        <title>Tengunoibacter tsumagoiensis gen. nov., sp. nov., Dictyobacter kobayashii sp. nov., D. alpinus sp. nov., and D. joshuensis sp. nov. and description of Dictyobacteraceae fam. nov. within the order Ktedonobacterales isolated from Tengu-no-mugimeshi.</title>
        <authorList>
            <person name="Wang C.M."/>
            <person name="Zheng Y."/>
            <person name="Sakai Y."/>
            <person name="Toyoda A."/>
            <person name="Minakuchi Y."/>
            <person name="Abe K."/>
            <person name="Yokota A."/>
            <person name="Yabe S."/>
        </authorList>
    </citation>
    <scope>NUCLEOTIDE SEQUENCE [LARGE SCALE GENOMIC DNA]</scope>
    <source>
        <strain evidence="3">Uno3</strain>
    </source>
</reference>
<evidence type="ECO:0000313" key="2">
    <source>
        <dbReference type="EMBL" id="GCE16162.1"/>
    </source>
</evidence>
<organism evidence="2 3">
    <name type="scientific">Tengunoibacter tsumagoiensis</name>
    <dbReference type="NCBI Taxonomy" id="2014871"/>
    <lineage>
        <taxon>Bacteria</taxon>
        <taxon>Bacillati</taxon>
        <taxon>Chloroflexota</taxon>
        <taxon>Ktedonobacteria</taxon>
        <taxon>Ktedonobacterales</taxon>
        <taxon>Dictyobacteraceae</taxon>
        <taxon>Tengunoibacter</taxon>
    </lineage>
</organism>
<gene>
    <name evidence="2" type="ORF">KTT_60210</name>
</gene>
<dbReference type="Pfam" id="PF13349">
    <property type="entry name" value="DUF4097"/>
    <property type="match status" value="1"/>
</dbReference>